<name>A0A6C0C1E2_9ZZZZ</name>
<dbReference type="EMBL" id="MN739297">
    <property type="protein sequence ID" value="QHS97468.1"/>
    <property type="molecule type" value="Genomic_DNA"/>
</dbReference>
<feature type="transmembrane region" description="Helical" evidence="1">
    <location>
        <begin position="308"/>
        <end position="328"/>
    </location>
</feature>
<keyword evidence="1" id="KW-0472">Membrane</keyword>
<keyword evidence="1" id="KW-1133">Transmembrane helix</keyword>
<accession>A0A6C0C1E2</accession>
<evidence type="ECO:0000256" key="1">
    <source>
        <dbReference type="SAM" id="Phobius"/>
    </source>
</evidence>
<reference evidence="2" key="1">
    <citation type="journal article" date="2020" name="Nature">
        <title>Giant virus diversity and host interactions through global metagenomics.</title>
        <authorList>
            <person name="Schulz F."/>
            <person name="Roux S."/>
            <person name="Paez-Espino D."/>
            <person name="Jungbluth S."/>
            <person name="Walsh D.A."/>
            <person name="Denef V.J."/>
            <person name="McMahon K.D."/>
            <person name="Konstantinidis K.T."/>
            <person name="Eloe-Fadrosh E.A."/>
            <person name="Kyrpides N.C."/>
            <person name="Woyke T."/>
        </authorList>
    </citation>
    <scope>NUCLEOTIDE SEQUENCE</scope>
    <source>
        <strain evidence="2">GVMAG-M-3300020169-51</strain>
    </source>
</reference>
<evidence type="ECO:0000313" key="2">
    <source>
        <dbReference type="EMBL" id="QHS97468.1"/>
    </source>
</evidence>
<organism evidence="2">
    <name type="scientific">viral metagenome</name>
    <dbReference type="NCBI Taxonomy" id="1070528"/>
    <lineage>
        <taxon>unclassified sequences</taxon>
        <taxon>metagenomes</taxon>
        <taxon>organismal metagenomes</taxon>
    </lineage>
</organism>
<feature type="transmembrane region" description="Helical" evidence="1">
    <location>
        <begin position="258"/>
        <end position="280"/>
    </location>
</feature>
<dbReference type="AlphaFoldDB" id="A0A6C0C1E2"/>
<proteinExistence type="predicted"/>
<keyword evidence="1" id="KW-0812">Transmembrane</keyword>
<protein>
    <submittedName>
        <fullName evidence="2">Uncharacterized protein</fullName>
    </submittedName>
</protein>
<sequence length="331" mass="36293">MVCSKGVNLNKENSDVCGDKGGKCDFLYSYSIDKCMVSNKANYLELSNISGKSSMIQYAGGSLTLGSGNVRIYTPAIHNVVGSRGVIGEVVIHYVKSDGGDLFVCIPIKEDDASRLNNFWSFLNTVKDKSDSSKSDIKTNGFTLNNIVTNCRFFRYTGKNPIKLKNKCSNNGEVLVWDSTDSNITTISSSYKNKLYSLINQQKFDYSESIRGLLYNKHGAMKPGDDPTASSVEILSNCTQVNIPKPVVKKTKEAAQNWIWITPLILLGVFAFIAVCFFFYNSWNSAWLAQRVGSAARSGGTAVGENKGIAVLSTLLVGIIVCIVILFVRQE</sequence>